<dbReference type="InterPro" id="IPR042103">
    <property type="entry name" value="SerRS_1_N_sf"/>
</dbReference>
<organism evidence="2">
    <name type="scientific">Cacopsylla melanoneura</name>
    <dbReference type="NCBI Taxonomy" id="428564"/>
    <lineage>
        <taxon>Eukaryota</taxon>
        <taxon>Metazoa</taxon>
        <taxon>Ecdysozoa</taxon>
        <taxon>Arthropoda</taxon>
        <taxon>Hexapoda</taxon>
        <taxon>Insecta</taxon>
        <taxon>Pterygota</taxon>
        <taxon>Neoptera</taxon>
        <taxon>Paraneoptera</taxon>
        <taxon>Hemiptera</taxon>
        <taxon>Sternorrhyncha</taxon>
        <taxon>Psylloidea</taxon>
        <taxon>Psyllidae</taxon>
        <taxon>Psyllinae</taxon>
        <taxon>Cacopsylla</taxon>
    </lineage>
</organism>
<dbReference type="InterPro" id="IPR010978">
    <property type="entry name" value="tRNA-bd_arm"/>
</dbReference>
<dbReference type="FunFam" id="1.10.287.40:FF:000002">
    <property type="entry name" value="Serine--tRNA ligase, cytoplasmic"/>
    <property type="match status" value="1"/>
</dbReference>
<feature type="domain" description="Serine-tRNA synthetase type1 N-terminal" evidence="1">
    <location>
        <begin position="2"/>
        <end position="72"/>
    </location>
</feature>
<evidence type="ECO:0000259" key="1">
    <source>
        <dbReference type="Pfam" id="PF02403"/>
    </source>
</evidence>
<dbReference type="PANTHER" id="PTHR11778">
    <property type="entry name" value="SERYL-TRNA SYNTHETASE"/>
    <property type="match status" value="1"/>
</dbReference>
<dbReference type="InterPro" id="IPR015866">
    <property type="entry name" value="Ser-tRNA-synth_1_N"/>
</dbReference>
<protein>
    <submittedName>
        <fullName evidence="2">Serine--tRNA ligase, cytoplasmic</fullName>
    </submittedName>
</protein>
<reference evidence="2" key="1">
    <citation type="submission" date="2021-05" db="EMBL/GenBank/DDBJ databases">
        <authorList>
            <person name="Alioto T."/>
            <person name="Alioto T."/>
            <person name="Gomez Garrido J."/>
        </authorList>
    </citation>
    <scope>NUCLEOTIDE SEQUENCE</scope>
</reference>
<proteinExistence type="predicted"/>
<dbReference type="EMBL" id="HBUF01160625">
    <property type="protein sequence ID" value="CAG6650008.1"/>
    <property type="molecule type" value="Transcribed_RNA"/>
</dbReference>
<dbReference type="EMBL" id="HBUF01265018">
    <property type="protein sequence ID" value="CAG6683923.1"/>
    <property type="molecule type" value="Transcribed_RNA"/>
</dbReference>
<dbReference type="EMBL" id="HBUF01160626">
    <property type="protein sequence ID" value="CAG6650011.1"/>
    <property type="molecule type" value="Transcribed_RNA"/>
</dbReference>
<dbReference type="Gene3D" id="3.30.930.10">
    <property type="entry name" value="Bira Bifunctional Protein, Domain 2"/>
    <property type="match status" value="1"/>
</dbReference>
<dbReference type="EMBL" id="HBUF01512067">
    <property type="protein sequence ID" value="CAG6746881.1"/>
    <property type="molecule type" value="Transcribed_RNA"/>
</dbReference>
<dbReference type="InterPro" id="IPR002317">
    <property type="entry name" value="Ser-tRNA-ligase_type_1"/>
</dbReference>
<dbReference type="AlphaFoldDB" id="A0A8D8X4S7"/>
<dbReference type="InterPro" id="IPR045864">
    <property type="entry name" value="aa-tRNA-synth_II/BPL/LPL"/>
</dbReference>
<dbReference type="GO" id="GO:0004828">
    <property type="term" value="F:serine-tRNA ligase activity"/>
    <property type="evidence" value="ECO:0007669"/>
    <property type="project" value="InterPro"/>
</dbReference>
<dbReference type="Gene3D" id="1.10.287.40">
    <property type="entry name" value="Serine-tRNA synthetase, tRNA binding domain"/>
    <property type="match status" value="1"/>
</dbReference>
<sequence>MVLDLDLFRTEKGGDIEKVRKNQKDRFKSVELVDKVIDNDLKWRQFRHKADNFNKFKNVCSKVIGEKMKAKEPVGDSNTLPDGFALNDDLSADNLKPLTVTQIKQVRVLIDEAMVQNEKDLTATENERNSALREVGNHLHSSVPLSNDEDENKIERTFGDIEVRKKYSHVDLITMIDGVDSEMGAMVAGGRGYFLKVCAYNLDSFSML</sequence>
<name>A0A8D8X4S7_9HEMI</name>
<dbReference type="Pfam" id="PF02403">
    <property type="entry name" value="Seryl_tRNA_N"/>
    <property type="match status" value="1"/>
</dbReference>
<dbReference type="GO" id="GO:0006434">
    <property type="term" value="P:seryl-tRNA aminoacylation"/>
    <property type="evidence" value="ECO:0007669"/>
    <property type="project" value="InterPro"/>
</dbReference>
<dbReference type="SUPFAM" id="SSF46589">
    <property type="entry name" value="tRNA-binding arm"/>
    <property type="match status" value="1"/>
</dbReference>
<evidence type="ECO:0000313" key="2">
    <source>
        <dbReference type="EMBL" id="CAG6683923.1"/>
    </source>
</evidence>
<dbReference type="GO" id="GO:0005524">
    <property type="term" value="F:ATP binding"/>
    <property type="evidence" value="ECO:0007669"/>
    <property type="project" value="InterPro"/>
</dbReference>
<accession>A0A8D8X4S7</accession>
<keyword evidence="2" id="KW-0436">Ligase</keyword>